<keyword evidence="2" id="KW-1133">Transmembrane helix</keyword>
<keyword evidence="4" id="KW-0645">Protease</keyword>
<sequence length="371" mass="38645">MGTAGWAPSCRCASRPRSPTPTKPAERAGTACRQRVQLGRILRPHVARPGFDARGISRVRRIERQATEALMNMPVAPTLPALPAPSRLRRLLDFGAVRLCLAFVVTALAGALTARVLHAHTEGLLHALAPGFGGAAAALAVYLAYVRLVEGRSAGELARQRALPELGIGLTGGAALVALVVAGLAAAGGYQFQGLNEHPGKLGAAFAEMVFAGVFEELLLRGIVLRILERSLGSGAALLLSSLLFGLMHLPGDGFSPLAMATTVVAGLFLGAAFLATRRLWLCIALHTGWNFTLGSVFSVAVSGHGLPKGLLLGQLSGPDWLTGGSYGLEGSVLTLAVLLFASAGLLRIAVARHHLRARGQQQGASKIAQR</sequence>
<dbReference type="GO" id="GO:0008237">
    <property type="term" value="F:metallopeptidase activity"/>
    <property type="evidence" value="ECO:0007669"/>
    <property type="project" value="UniProtKB-KW"/>
</dbReference>
<dbReference type="InterPro" id="IPR003675">
    <property type="entry name" value="Rce1/LyrA-like_dom"/>
</dbReference>
<dbReference type="PANTHER" id="PTHR39430:SF1">
    <property type="entry name" value="PROTEASE"/>
    <property type="match status" value="1"/>
</dbReference>
<name>A0A2W5G3T8_9BURK</name>
<keyword evidence="4" id="KW-0482">Metalloprotease</keyword>
<accession>A0A2W5G3T8</accession>
<organism evidence="4 5">
    <name type="scientific">Roseateles depolymerans</name>
    <dbReference type="NCBI Taxonomy" id="76731"/>
    <lineage>
        <taxon>Bacteria</taxon>
        <taxon>Pseudomonadati</taxon>
        <taxon>Pseudomonadota</taxon>
        <taxon>Betaproteobacteria</taxon>
        <taxon>Burkholderiales</taxon>
        <taxon>Sphaerotilaceae</taxon>
        <taxon>Roseateles</taxon>
    </lineage>
</organism>
<feature type="transmembrane region" description="Helical" evidence="2">
    <location>
        <begin position="166"/>
        <end position="190"/>
    </location>
</feature>
<feature type="transmembrane region" description="Helical" evidence="2">
    <location>
        <begin position="232"/>
        <end position="252"/>
    </location>
</feature>
<dbReference type="Pfam" id="PF02517">
    <property type="entry name" value="Rce1-like"/>
    <property type="match status" value="1"/>
</dbReference>
<gene>
    <name evidence="4" type="ORF">DI603_01700</name>
</gene>
<comment type="caution">
    <text evidence="4">The sequence shown here is derived from an EMBL/GenBank/DDBJ whole genome shotgun (WGS) entry which is preliminary data.</text>
</comment>
<keyword evidence="2" id="KW-0812">Transmembrane</keyword>
<feature type="transmembrane region" description="Helical" evidence="2">
    <location>
        <begin position="123"/>
        <end position="145"/>
    </location>
</feature>
<feature type="transmembrane region" description="Helical" evidence="2">
    <location>
        <begin position="327"/>
        <end position="351"/>
    </location>
</feature>
<dbReference type="GO" id="GO:0006508">
    <property type="term" value="P:proteolysis"/>
    <property type="evidence" value="ECO:0007669"/>
    <property type="project" value="UniProtKB-KW"/>
</dbReference>
<evidence type="ECO:0000313" key="4">
    <source>
        <dbReference type="EMBL" id="PZP36699.1"/>
    </source>
</evidence>
<reference evidence="4 5" key="1">
    <citation type="submission" date="2017-08" db="EMBL/GenBank/DDBJ databases">
        <title>Infants hospitalized years apart are colonized by the same room-sourced microbial strains.</title>
        <authorList>
            <person name="Brooks B."/>
            <person name="Olm M.R."/>
            <person name="Firek B.A."/>
            <person name="Baker R."/>
            <person name="Thomas B.C."/>
            <person name="Morowitz M.J."/>
            <person name="Banfield J.F."/>
        </authorList>
    </citation>
    <scope>NUCLEOTIDE SEQUENCE [LARGE SCALE GENOMIC DNA]</scope>
    <source>
        <strain evidence="4">S2_012_000_R2_81</strain>
    </source>
</reference>
<keyword evidence="2" id="KW-0472">Membrane</keyword>
<dbReference type="PANTHER" id="PTHR39430">
    <property type="entry name" value="MEMBRANE-ASSOCIATED PROTEASE-RELATED"/>
    <property type="match status" value="1"/>
</dbReference>
<feature type="transmembrane region" description="Helical" evidence="2">
    <location>
        <begin position="289"/>
        <end position="307"/>
    </location>
</feature>
<protein>
    <submittedName>
        <fullName evidence="4">CPBP family intramembrane metalloprotease</fullName>
    </submittedName>
</protein>
<feature type="transmembrane region" description="Helical" evidence="2">
    <location>
        <begin position="96"/>
        <end position="117"/>
    </location>
</feature>
<dbReference type="AlphaFoldDB" id="A0A2W5G3T8"/>
<evidence type="ECO:0000256" key="2">
    <source>
        <dbReference type="SAM" id="Phobius"/>
    </source>
</evidence>
<keyword evidence="4" id="KW-0378">Hydrolase</keyword>
<evidence type="ECO:0000313" key="5">
    <source>
        <dbReference type="Proteomes" id="UP000249633"/>
    </source>
</evidence>
<feature type="region of interest" description="Disordered" evidence="1">
    <location>
        <begin position="1"/>
        <end position="30"/>
    </location>
</feature>
<dbReference type="GO" id="GO:0080120">
    <property type="term" value="P:CAAX-box protein maturation"/>
    <property type="evidence" value="ECO:0007669"/>
    <property type="project" value="UniProtKB-ARBA"/>
</dbReference>
<feature type="transmembrane region" description="Helical" evidence="2">
    <location>
        <begin position="202"/>
        <end position="220"/>
    </location>
</feature>
<dbReference type="Proteomes" id="UP000249633">
    <property type="component" value="Unassembled WGS sequence"/>
</dbReference>
<dbReference type="EMBL" id="QFOD01000001">
    <property type="protein sequence ID" value="PZP36699.1"/>
    <property type="molecule type" value="Genomic_DNA"/>
</dbReference>
<evidence type="ECO:0000259" key="3">
    <source>
        <dbReference type="Pfam" id="PF02517"/>
    </source>
</evidence>
<feature type="transmembrane region" description="Helical" evidence="2">
    <location>
        <begin position="258"/>
        <end position="277"/>
    </location>
</feature>
<evidence type="ECO:0000256" key="1">
    <source>
        <dbReference type="SAM" id="MobiDB-lite"/>
    </source>
</evidence>
<proteinExistence type="predicted"/>
<feature type="domain" description="CAAX prenyl protease 2/Lysostaphin resistance protein A-like" evidence="3">
    <location>
        <begin position="203"/>
        <end position="292"/>
    </location>
</feature>
<dbReference type="GO" id="GO:0004175">
    <property type="term" value="F:endopeptidase activity"/>
    <property type="evidence" value="ECO:0007669"/>
    <property type="project" value="UniProtKB-ARBA"/>
</dbReference>